<evidence type="ECO:0000256" key="4">
    <source>
        <dbReference type="SAM" id="SignalP"/>
    </source>
</evidence>
<evidence type="ECO:0000313" key="5">
    <source>
        <dbReference type="EMBL" id="CEJ80749.1"/>
    </source>
</evidence>
<dbReference type="Pfam" id="PF06766">
    <property type="entry name" value="Hydrophobin_2"/>
    <property type="match status" value="1"/>
</dbReference>
<dbReference type="Gene3D" id="3.20.120.10">
    <property type="entry name" value="Hydrophobin"/>
    <property type="match status" value="1"/>
</dbReference>
<evidence type="ECO:0000256" key="3">
    <source>
        <dbReference type="ARBA" id="ARBA00023157"/>
    </source>
</evidence>
<dbReference type="SUPFAM" id="SSF101751">
    <property type="entry name" value="Hydrophobin II, HfbII"/>
    <property type="match status" value="1"/>
</dbReference>
<dbReference type="CDD" id="cd23508">
    <property type="entry name" value="hydrophobin_II"/>
    <property type="match status" value="1"/>
</dbReference>
<reference evidence="5 6" key="1">
    <citation type="journal article" date="2015" name="Genome Announc.">
        <title>Draft Genome Sequence and Gene Annotation of the Entomopathogenic Fungus Verticillium hemipterigenum.</title>
        <authorList>
            <person name="Horn F."/>
            <person name="Habel A."/>
            <person name="Scharf D.H."/>
            <person name="Dworschak J."/>
            <person name="Brakhage A.A."/>
            <person name="Guthke R."/>
            <person name="Hertweck C."/>
            <person name="Linde J."/>
        </authorList>
    </citation>
    <scope>NUCLEOTIDE SEQUENCE [LARGE SCALE GENOMIC DNA]</scope>
</reference>
<keyword evidence="6" id="KW-1185">Reference proteome</keyword>
<dbReference type="InterPro" id="IPR036686">
    <property type="entry name" value="Class_II_Hydrophobin_sf"/>
</dbReference>
<dbReference type="GO" id="GO:0005576">
    <property type="term" value="C:extracellular region"/>
    <property type="evidence" value="ECO:0007669"/>
    <property type="project" value="InterPro"/>
</dbReference>
<organism evidence="5 6">
    <name type="scientific">[Torrubiella] hemipterigena</name>
    <dbReference type="NCBI Taxonomy" id="1531966"/>
    <lineage>
        <taxon>Eukaryota</taxon>
        <taxon>Fungi</taxon>
        <taxon>Dikarya</taxon>
        <taxon>Ascomycota</taxon>
        <taxon>Pezizomycotina</taxon>
        <taxon>Sordariomycetes</taxon>
        <taxon>Hypocreomycetidae</taxon>
        <taxon>Hypocreales</taxon>
        <taxon>Clavicipitaceae</taxon>
        <taxon>Clavicipitaceae incertae sedis</taxon>
        <taxon>'Torrubiella' clade</taxon>
    </lineage>
</organism>
<dbReference type="EMBL" id="CDHN01000001">
    <property type="protein sequence ID" value="CEJ80749.1"/>
    <property type="molecule type" value="Genomic_DNA"/>
</dbReference>
<comment type="similarity">
    <text evidence="2">Belongs to the cerato-ulmin hydrophobin family.</text>
</comment>
<dbReference type="OrthoDB" id="4941018at2759"/>
<evidence type="ECO:0000313" key="6">
    <source>
        <dbReference type="Proteomes" id="UP000039046"/>
    </source>
</evidence>
<evidence type="ECO:0000256" key="1">
    <source>
        <dbReference type="ARBA" id="ARBA00004196"/>
    </source>
</evidence>
<keyword evidence="3" id="KW-1015">Disulfide bond</keyword>
<gene>
    <name evidence="5" type="ORF">VHEMI00915</name>
</gene>
<dbReference type="PANTHER" id="PTHR42341">
    <property type="entry name" value="HYDROPHOBIN"/>
    <property type="match status" value="1"/>
</dbReference>
<proteinExistence type="inferred from homology"/>
<keyword evidence="4" id="KW-0732">Signal</keyword>
<feature type="chain" id="PRO_5001989881" description="Hydrophobin" evidence="4">
    <location>
        <begin position="19"/>
        <end position="111"/>
    </location>
</feature>
<dbReference type="STRING" id="1531966.A0A0A1T5Y2"/>
<dbReference type="HOGENOM" id="CLU_141181_2_2_1"/>
<sequence>MQFFTIVAAFAATAAASAIPNTVPKGESAPNTLEARQMPPMACLPGLMGTPNCCATVVLGLVGLNCDVPSKPVTDGKSLVNYCASVGQQAQCCGPSLAGQALLCSKPIGVF</sequence>
<dbReference type="AlphaFoldDB" id="A0A0A1T5Y2"/>
<comment type="subcellular location">
    <subcellularLocation>
        <location evidence="1">Cell envelope</location>
    </subcellularLocation>
</comment>
<dbReference type="Proteomes" id="UP000039046">
    <property type="component" value="Unassembled WGS sequence"/>
</dbReference>
<evidence type="ECO:0008006" key="7">
    <source>
        <dbReference type="Google" id="ProtNLM"/>
    </source>
</evidence>
<name>A0A0A1T5Y2_9HYPO</name>
<dbReference type="InterPro" id="IPR010636">
    <property type="entry name" value="Class_II_hydrophobin"/>
</dbReference>
<evidence type="ECO:0000256" key="2">
    <source>
        <dbReference type="ARBA" id="ARBA00009576"/>
    </source>
</evidence>
<dbReference type="PANTHER" id="PTHR42341:SF1">
    <property type="entry name" value="HYDROPHOBIN"/>
    <property type="match status" value="1"/>
</dbReference>
<feature type="signal peptide" evidence="4">
    <location>
        <begin position="1"/>
        <end position="18"/>
    </location>
</feature>
<protein>
    <recommendedName>
        <fullName evidence="7">Hydrophobin</fullName>
    </recommendedName>
</protein>
<accession>A0A0A1T5Y2</accession>